<dbReference type="Gene3D" id="2.130.10.10">
    <property type="entry name" value="YVTN repeat-like/Quinoprotein amine dehydrogenase"/>
    <property type="match status" value="2"/>
</dbReference>
<organism evidence="1 2">
    <name type="scientific">Legionella dresdenensis</name>
    <dbReference type="NCBI Taxonomy" id="450200"/>
    <lineage>
        <taxon>Bacteria</taxon>
        <taxon>Pseudomonadati</taxon>
        <taxon>Pseudomonadota</taxon>
        <taxon>Gammaproteobacteria</taxon>
        <taxon>Legionellales</taxon>
        <taxon>Legionellaceae</taxon>
        <taxon>Legionella</taxon>
    </lineage>
</organism>
<proteinExistence type="predicted"/>
<name>A0ABV8CDG0_9GAMM</name>
<evidence type="ECO:0000313" key="1">
    <source>
        <dbReference type="EMBL" id="MFC3908271.1"/>
    </source>
</evidence>
<dbReference type="Proteomes" id="UP001595758">
    <property type="component" value="Unassembled WGS sequence"/>
</dbReference>
<dbReference type="InterPro" id="IPR015943">
    <property type="entry name" value="WD40/YVTN_repeat-like_dom_sf"/>
</dbReference>
<sequence length="696" mass="71386">MKTNFLINIFLASLIGFLFGFNVNASPTLELSPSSNSNALQPLWTFTPLTATTISVAANATAIIQYRVTNQSHRSHTLMMSPIQGITQITSGVGICGEAFTLAEKGSSCILSLQVNGAQLKNNITSGPLICQRNSNGQCCIPCPSDMLNITLIDPQYTIGGGISGLNANGLVLQNNGGDNLSVNSGDTSFTFATPITEGSSYNVTVLTQPSGLTCTVSNGSGINVSTNITTVNITCNSNTFSIGGSISGLNASGLVLQNNGGDNLSVSSGDTSFTFATEIAYGGGYNVTVLTQPTGLVCTVSNGSGVNVTADITNVNITCAAATFTIGGSIANLSANGLVLQNNGGDNLSISSGNTSFVFATEVAYNGSYNVTVQTQPTGLNCIVSNGSGSNVTANINNVSITCYQNFFYVGNVTNFTVTLCNFLSNSALSCSGPTGNVVFTQPTRGVTATSAASTTGAHVYITYYNGVNYSIYVCTIQSTGQLDGCVEQVLAGFNNPFKVALNSTATKAYIVNATGNDVLLCDVTAVTGLLTACVSTASGFNRPESITINPSNTFAYITNFNGNNVYRCAINGTTGALSACAVVAAGITGPEGIAIDPSGTHAYIASYNTGSVFCFNITAGTGALTACTPASTAGFNFPTAVVINPQGTYAYIGNYTLNTFSYCSINPSNGNLNSCIRPTGSFFNGPTSATISGY</sequence>
<keyword evidence="2" id="KW-1185">Reference proteome</keyword>
<comment type="caution">
    <text evidence="1">The sequence shown here is derived from an EMBL/GenBank/DDBJ whole genome shotgun (WGS) entry which is preliminary data.</text>
</comment>
<dbReference type="SUPFAM" id="SSF63825">
    <property type="entry name" value="YWTD domain"/>
    <property type="match status" value="1"/>
</dbReference>
<protein>
    <submittedName>
        <fullName evidence="1">Beta-propeller fold lactonase family protein</fullName>
    </submittedName>
</protein>
<dbReference type="InterPro" id="IPR019405">
    <property type="entry name" value="Lactonase_7-beta_prop"/>
</dbReference>
<accession>A0ABV8CDG0</accession>
<dbReference type="Pfam" id="PF10282">
    <property type="entry name" value="Lactonase"/>
    <property type="match status" value="1"/>
</dbReference>
<reference evidence="2" key="1">
    <citation type="journal article" date="2019" name="Int. J. Syst. Evol. Microbiol.">
        <title>The Global Catalogue of Microorganisms (GCM) 10K type strain sequencing project: providing services to taxonomists for standard genome sequencing and annotation.</title>
        <authorList>
            <consortium name="The Broad Institute Genomics Platform"/>
            <consortium name="The Broad Institute Genome Sequencing Center for Infectious Disease"/>
            <person name="Wu L."/>
            <person name="Ma J."/>
        </authorList>
    </citation>
    <scope>NUCLEOTIDE SEQUENCE [LARGE SCALE GENOMIC DNA]</scope>
    <source>
        <strain evidence="2">CCUG 59858</strain>
    </source>
</reference>
<gene>
    <name evidence="1" type="ORF">ACFORL_04170</name>
</gene>
<dbReference type="EMBL" id="JBHSAB010000004">
    <property type="protein sequence ID" value="MFC3908271.1"/>
    <property type="molecule type" value="Genomic_DNA"/>
</dbReference>
<evidence type="ECO:0000313" key="2">
    <source>
        <dbReference type="Proteomes" id="UP001595758"/>
    </source>
</evidence>
<dbReference type="RefSeq" id="WP_382341392.1">
    <property type="nucleotide sequence ID" value="NZ_JBHSAB010000004.1"/>
</dbReference>